<evidence type="ECO:0000256" key="2">
    <source>
        <dbReference type="ARBA" id="ARBA00022729"/>
    </source>
</evidence>
<feature type="domain" description="Peptidase S33 tripeptidyl aminopeptidase-like C-terminal" evidence="5">
    <location>
        <begin position="421"/>
        <end position="525"/>
    </location>
</feature>
<proteinExistence type="inferred from homology"/>
<evidence type="ECO:0000313" key="6">
    <source>
        <dbReference type="EMBL" id="MCM2389046.1"/>
    </source>
</evidence>
<dbReference type="InterPro" id="IPR029058">
    <property type="entry name" value="AB_hydrolase_fold"/>
</dbReference>
<dbReference type="Gene3D" id="3.40.50.1820">
    <property type="entry name" value="alpha/beta hydrolase"/>
    <property type="match status" value="1"/>
</dbReference>
<comment type="caution">
    <text evidence="6">The sequence shown here is derived from an EMBL/GenBank/DDBJ whole genome shotgun (WGS) entry which is preliminary data.</text>
</comment>
<dbReference type="RefSeq" id="WP_250919396.1">
    <property type="nucleotide sequence ID" value="NZ_JAMQAW010000010.1"/>
</dbReference>
<evidence type="ECO:0000256" key="1">
    <source>
        <dbReference type="ARBA" id="ARBA00010088"/>
    </source>
</evidence>
<dbReference type="Proteomes" id="UP001431429">
    <property type="component" value="Unassembled WGS sequence"/>
</dbReference>
<dbReference type="EMBL" id="JAMQAW010000010">
    <property type="protein sequence ID" value="MCM2389046.1"/>
    <property type="molecule type" value="Genomic_DNA"/>
</dbReference>
<keyword evidence="7" id="KW-1185">Reference proteome</keyword>
<comment type="similarity">
    <text evidence="1">Belongs to the peptidase S33 family.</text>
</comment>
<evidence type="ECO:0000313" key="7">
    <source>
        <dbReference type="Proteomes" id="UP001431429"/>
    </source>
</evidence>
<feature type="compositionally biased region" description="Polar residues" evidence="4">
    <location>
        <begin position="540"/>
        <end position="549"/>
    </location>
</feature>
<sequence length="555" mass="58652">MPTTSSAVRAVAFAASLAVLLAAGCSDGGDKDKGTDSGSDRSRLEDFADQRLKWTACPPPSEAEGGGPSPSPLPGGAAWQCSFMDVPLDYGKPDGETMELALIRARAVDEQNRIGSLIFNFGGPGGSGVATLPSLAPDYATLRGRYDLVSFDPRGVGRSVPVECEDNQQLDVYYAQDATPDNAAEERTYTDSLTSYAHACEENSGTELPHVGTTNAARDMELMRQVLGDDKLYYFGISYGTELGGVYAHLYPGNVGRAVFDAVVDPTKDAEQSSLGQTRGFQLALTRFAENCVARGDECPLPGTSVREIQDGILQLLRQLDKKPIPGIGDRELTQTQATNGIAQSLYSTEYWELLEQGLDEADGGDGALLLALSDAMNGRSDNGHYSNSGAANAAINCVDSKERYSLKQTKEKLPEFRAASPVFGDYLGWGLLGCTKWPVPGEWTSPDVSAPGAPPILIIGNTGDPATPYEGAKAMAQALGKGVGIELTYDGDGHGAYNSGNRCVQQAVNAYLLQGTVPASGTVCKEGGTPQAQRMADRGTSSVQQLGTSHRHLA</sequence>
<feature type="region of interest" description="Disordered" evidence="4">
    <location>
        <begin position="526"/>
        <end position="555"/>
    </location>
</feature>
<feature type="compositionally biased region" description="Basic and acidic residues" evidence="4">
    <location>
        <begin position="28"/>
        <end position="49"/>
    </location>
</feature>
<keyword evidence="2" id="KW-0732">Signal</keyword>
<dbReference type="SUPFAM" id="SSF53474">
    <property type="entry name" value="alpha/beta-Hydrolases"/>
    <property type="match status" value="1"/>
</dbReference>
<organism evidence="6 7">
    <name type="scientific">Streptomyces albipurpureus</name>
    <dbReference type="NCBI Taxonomy" id="2897419"/>
    <lineage>
        <taxon>Bacteria</taxon>
        <taxon>Bacillati</taxon>
        <taxon>Actinomycetota</taxon>
        <taxon>Actinomycetes</taxon>
        <taxon>Kitasatosporales</taxon>
        <taxon>Streptomycetaceae</taxon>
        <taxon>Streptomyces</taxon>
    </lineage>
</organism>
<accession>A0ABT0ULD6</accession>
<dbReference type="Pfam" id="PF08386">
    <property type="entry name" value="Abhydrolase_4"/>
    <property type="match status" value="1"/>
</dbReference>
<dbReference type="GO" id="GO:0016787">
    <property type="term" value="F:hydrolase activity"/>
    <property type="evidence" value="ECO:0007669"/>
    <property type="project" value="UniProtKB-KW"/>
</dbReference>
<keyword evidence="3 6" id="KW-0378">Hydrolase</keyword>
<gene>
    <name evidence="6" type="ORF">NBG84_12205</name>
</gene>
<evidence type="ECO:0000256" key="4">
    <source>
        <dbReference type="SAM" id="MobiDB-lite"/>
    </source>
</evidence>
<evidence type="ECO:0000259" key="5">
    <source>
        <dbReference type="Pfam" id="PF08386"/>
    </source>
</evidence>
<dbReference type="PANTHER" id="PTHR43248:SF29">
    <property type="entry name" value="TRIPEPTIDYL AMINOPEPTIDASE"/>
    <property type="match status" value="1"/>
</dbReference>
<protein>
    <submittedName>
        <fullName evidence="6">Alpha/beta hydrolase</fullName>
    </submittedName>
</protein>
<dbReference type="InterPro" id="IPR051601">
    <property type="entry name" value="Serine_prot/Carboxylest_S33"/>
</dbReference>
<name>A0ABT0ULD6_9ACTN</name>
<evidence type="ECO:0000256" key="3">
    <source>
        <dbReference type="ARBA" id="ARBA00022801"/>
    </source>
</evidence>
<feature type="region of interest" description="Disordered" evidence="4">
    <location>
        <begin position="25"/>
        <end position="49"/>
    </location>
</feature>
<reference evidence="6" key="1">
    <citation type="submission" date="2022-06" db="EMBL/GenBank/DDBJ databases">
        <title>Genome public.</title>
        <authorList>
            <person name="Sun Q."/>
        </authorList>
    </citation>
    <scope>NUCLEOTIDE SEQUENCE</scope>
    <source>
        <strain evidence="6">CWNU-1</strain>
    </source>
</reference>
<dbReference type="InterPro" id="IPR013595">
    <property type="entry name" value="Pept_S33_TAP-like_C"/>
</dbReference>
<dbReference type="PANTHER" id="PTHR43248">
    <property type="entry name" value="2-SUCCINYL-6-HYDROXY-2,4-CYCLOHEXADIENE-1-CARBOXYLATE SYNTHASE"/>
    <property type="match status" value="1"/>
</dbReference>